<organism evidence="2 3">
    <name type="scientific">Puccinia graminis f. sp. tritici</name>
    <dbReference type="NCBI Taxonomy" id="56615"/>
    <lineage>
        <taxon>Eukaryota</taxon>
        <taxon>Fungi</taxon>
        <taxon>Dikarya</taxon>
        <taxon>Basidiomycota</taxon>
        <taxon>Pucciniomycotina</taxon>
        <taxon>Pucciniomycetes</taxon>
        <taxon>Pucciniales</taxon>
        <taxon>Pucciniaceae</taxon>
        <taxon>Puccinia</taxon>
    </lineage>
</organism>
<reference evidence="2 3" key="1">
    <citation type="submission" date="2019-05" db="EMBL/GenBank/DDBJ databases">
        <title>Emergence of the Ug99 lineage of the wheat stem rust pathogen through somatic hybridization.</title>
        <authorList>
            <person name="Li F."/>
            <person name="Upadhyaya N.M."/>
            <person name="Sperschneider J."/>
            <person name="Matny O."/>
            <person name="Nguyen-Phuc H."/>
            <person name="Mago R."/>
            <person name="Raley C."/>
            <person name="Miller M.E."/>
            <person name="Silverstein K.A.T."/>
            <person name="Henningsen E."/>
            <person name="Hirsch C.D."/>
            <person name="Visser B."/>
            <person name="Pretorius Z.A."/>
            <person name="Steffenson B.J."/>
            <person name="Schwessinger B."/>
            <person name="Dodds P.N."/>
            <person name="Figueroa M."/>
        </authorList>
    </citation>
    <scope>NUCLEOTIDE SEQUENCE [LARGE SCALE GENOMIC DNA]</scope>
    <source>
        <strain evidence="2 3">Ug99</strain>
    </source>
</reference>
<feature type="compositionally biased region" description="Polar residues" evidence="1">
    <location>
        <begin position="210"/>
        <end position="221"/>
    </location>
</feature>
<sequence length="334" mass="38571">MITCRSVDHLKQLSRSRDQRLQSTCAPSLRSNFWSKHSVQLVPILIPINTNEILDWLRLSTSSSIVDRIFRGVTGRQTLGSENRAQVVEVQLHLIAVVIVVSIQPPDVFDRLQAFQIQFKPPIKTELRLLSLSSSDFHWFASQQVRSSEVIGQVFKRLSSELRQSSGSQVRWKELYCPFHCHRQPLIDSHGMLMEAPSREQKESDKLTPDPQSTLKSQQHPIQADMDEYERFATLHGYQENQQAEHFQVVLKAVGDSEQAEAARYKARRRHIAMGKFFPRLQRSFAKPQENSQSHPMQIMRIKSNKLVELAYFIRFPSEKENSGMSQEEMLTES</sequence>
<feature type="compositionally biased region" description="Basic and acidic residues" evidence="1">
    <location>
        <begin position="197"/>
        <end position="208"/>
    </location>
</feature>
<comment type="caution">
    <text evidence="2">The sequence shown here is derived from an EMBL/GenBank/DDBJ whole genome shotgun (WGS) entry which is preliminary data.</text>
</comment>
<evidence type="ECO:0000313" key="3">
    <source>
        <dbReference type="Proteomes" id="UP000325313"/>
    </source>
</evidence>
<name>A0A5B0SAA7_PUCGR</name>
<gene>
    <name evidence="2" type="ORF">PGTUg99_029693</name>
</gene>
<proteinExistence type="predicted"/>
<dbReference type="EMBL" id="VDEP01000072">
    <property type="protein sequence ID" value="KAA1133404.1"/>
    <property type="molecule type" value="Genomic_DNA"/>
</dbReference>
<evidence type="ECO:0000313" key="2">
    <source>
        <dbReference type="EMBL" id="KAA1133404.1"/>
    </source>
</evidence>
<feature type="region of interest" description="Disordered" evidence="1">
    <location>
        <begin position="197"/>
        <end position="222"/>
    </location>
</feature>
<evidence type="ECO:0000256" key="1">
    <source>
        <dbReference type="SAM" id="MobiDB-lite"/>
    </source>
</evidence>
<dbReference type="AlphaFoldDB" id="A0A5B0SAA7"/>
<accession>A0A5B0SAA7</accession>
<dbReference type="Proteomes" id="UP000325313">
    <property type="component" value="Unassembled WGS sequence"/>
</dbReference>
<protein>
    <submittedName>
        <fullName evidence="2">Uncharacterized protein</fullName>
    </submittedName>
</protein>